<dbReference type="Gene3D" id="3.20.20.80">
    <property type="entry name" value="Glycosidases"/>
    <property type="match status" value="1"/>
</dbReference>
<dbReference type="InterPro" id="IPR004886">
    <property type="entry name" value="Glucanosyltransferase"/>
</dbReference>
<evidence type="ECO:0000313" key="4">
    <source>
        <dbReference type="EMBL" id="MBS9476108.1"/>
    </source>
</evidence>
<evidence type="ECO:0000313" key="5">
    <source>
        <dbReference type="Proteomes" id="UP001166585"/>
    </source>
</evidence>
<dbReference type="Pfam" id="PF03198">
    <property type="entry name" value="Glyco_hydro_72"/>
    <property type="match status" value="1"/>
</dbReference>
<accession>A0ABS5R373</accession>
<evidence type="ECO:0000256" key="3">
    <source>
        <dbReference type="ARBA" id="ARBA00023180"/>
    </source>
</evidence>
<name>A0ABS5R373_9HYPH</name>
<protein>
    <recommendedName>
        <fullName evidence="6">Glycoside hydrolase family 5 domain-containing protein</fullName>
    </recommendedName>
</protein>
<dbReference type="PANTHER" id="PTHR31468">
    <property type="entry name" value="1,3-BETA-GLUCANOSYLTRANSFERASE GAS1"/>
    <property type="match status" value="1"/>
</dbReference>
<evidence type="ECO:0000256" key="2">
    <source>
        <dbReference type="ARBA" id="ARBA00023157"/>
    </source>
</evidence>
<dbReference type="Proteomes" id="UP001166585">
    <property type="component" value="Unassembled WGS sequence"/>
</dbReference>
<reference evidence="4" key="1">
    <citation type="submission" date="2021-05" db="EMBL/GenBank/DDBJ databases">
        <authorList>
            <person name="Sun Q."/>
            <person name="Inoue M."/>
        </authorList>
    </citation>
    <scope>NUCLEOTIDE SEQUENCE</scope>
    <source>
        <strain evidence="4">VKM B-3255</strain>
    </source>
</reference>
<organism evidence="4 5">
    <name type="scientific">Ancylobacter radicis</name>
    <dbReference type="NCBI Taxonomy" id="2836179"/>
    <lineage>
        <taxon>Bacteria</taxon>
        <taxon>Pseudomonadati</taxon>
        <taxon>Pseudomonadota</taxon>
        <taxon>Alphaproteobacteria</taxon>
        <taxon>Hyphomicrobiales</taxon>
        <taxon>Xanthobacteraceae</taxon>
        <taxon>Ancylobacter</taxon>
    </lineage>
</organism>
<keyword evidence="5" id="KW-1185">Reference proteome</keyword>
<dbReference type="InterPro" id="IPR017853">
    <property type="entry name" value="GH"/>
</dbReference>
<gene>
    <name evidence="4" type="ORF">KIP89_03205</name>
</gene>
<keyword evidence="1" id="KW-0732">Signal</keyword>
<comment type="caution">
    <text evidence="4">The sequence shown here is derived from an EMBL/GenBank/DDBJ whole genome shotgun (WGS) entry which is preliminary data.</text>
</comment>
<sequence length="440" mass="47094">MSGAPSSIWSTRITQTTGGPAATFIRQVNLGTPLPFAVKGICYSPCPIGSSDNFAAIGDFFWDSYPGTTSWQGTWSQDLPMLQALGINVIRVYSMIAYQNTNPLSSQIYTHTNFLDACEAAGLYVLVGLPLPIQLFCLGQTPDPDASWWKNNIIATVSQMADHPAVMGFTVANEVDNGAVDTYGPTANAQYWWGQVQAIAALVKQLAPTKLVGIANHDDPGICQNCQSYMAQCPDIDFWGVNSYQPQTLAPVFGGTTSYPTGYATLTGAALKPVLLSEYGFPATSRPDALDPTGIYSDATTEGRTATVVATMIPQAYQQAVCAGVCYFEFCDEWWNQSSYSIAPNASCPDATAPDIPAGSDGGGPFAMPNIYTWYGGPIACGFPNYYWDQDGFGLYSVAVGTGRDPANPWDNSTSAPALPLDQRSPRQAVITALMAGWPR</sequence>
<dbReference type="RefSeq" id="WP_213753975.1">
    <property type="nucleotide sequence ID" value="NZ_JAHCQH010000014.1"/>
</dbReference>
<dbReference type="SUPFAM" id="SSF51445">
    <property type="entry name" value="(Trans)glycosidases"/>
    <property type="match status" value="1"/>
</dbReference>
<proteinExistence type="predicted"/>
<keyword evidence="2" id="KW-1015">Disulfide bond</keyword>
<dbReference type="PANTHER" id="PTHR31468:SF2">
    <property type="entry name" value="1,3-BETA-GLUCANOSYLTRANSFERASE GAS1"/>
    <property type="match status" value="1"/>
</dbReference>
<evidence type="ECO:0008006" key="6">
    <source>
        <dbReference type="Google" id="ProtNLM"/>
    </source>
</evidence>
<dbReference type="EMBL" id="JAHCQH010000014">
    <property type="protein sequence ID" value="MBS9476108.1"/>
    <property type="molecule type" value="Genomic_DNA"/>
</dbReference>
<evidence type="ECO:0000256" key="1">
    <source>
        <dbReference type="ARBA" id="ARBA00022729"/>
    </source>
</evidence>
<keyword evidence="3" id="KW-0325">Glycoprotein</keyword>